<dbReference type="PROSITE" id="PS01360">
    <property type="entry name" value="ZF_MYND_1"/>
    <property type="match status" value="1"/>
</dbReference>
<dbReference type="GO" id="GO:0032259">
    <property type="term" value="P:methylation"/>
    <property type="evidence" value="ECO:0007669"/>
    <property type="project" value="UniProtKB-KW"/>
</dbReference>
<reference evidence="6" key="1">
    <citation type="submission" date="2020-05" db="EMBL/GenBank/DDBJ databases">
        <title>Mycena genomes resolve the evolution of fungal bioluminescence.</title>
        <authorList>
            <person name="Tsai I.J."/>
        </authorList>
    </citation>
    <scope>NUCLEOTIDE SEQUENCE</scope>
    <source>
        <strain evidence="6">CCC161011</strain>
    </source>
</reference>
<dbReference type="PROSITE" id="PS50865">
    <property type="entry name" value="ZF_MYND_2"/>
    <property type="match status" value="1"/>
</dbReference>
<comment type="caution">
    <text evidence="6">The sequence shown here is derived from an EMBL/GenBank/DDBJ whole genome shotgun (WGS) entry which is preliminary data.</text>
</comment>
<keyword evidence="6" id="KW-0489">Methyltransferase</keyword>
<dbReference type="Proteomes" id="UP000620124">
    <property type="component" value="Unassembled WGS sequence"/>
</dbReference>
<dbReference type="OrthoDB" id="341421at2759"/>
<evidence type="ECO:0000256" key="4">
    <source>
        <dbReference type="PROSITE-ProRule" id="PRU00134"/>
    </source>
</evidence>
<evidence type="ECO:0000256" key="2">
    <source>
        <dbReference type="ARBA" id="ARBA00022771"/>
    </source>
</evidence>
<proteinExistence type="predicted"/>
<organism evidence="6 7">
    <name type="scientific">Mycena venus</name>
    <dbReference type="NCBI Taxonomy" id="2733690"/>
    <lineage>
        <taxon>Eukaryota</taxon>
        <taxon>Fungi</taxon>
        <taxon>Dikarya</taxon>
        <taxon>Basidiomycota</taxon>
        <taxon>Agaricomycotina</taxon>
        <taxon>Agaricomycetes</taxon>
        <taxon>Agaricomycetidae</taxon>
        <taxon>Agaricales</taxon>
        <taxon>Marasmiineae</taxon>
        <taxon>Mycenaceae</taxon>
        <taxon>Mycena</taxon>
    </lineage>
</organism>
<gene>
    <name evidence="6" type="ORF">MVEN_00208200</name>
</gene>
<dbReference type="Gene3D" id="6.10.140.2220">
    <property type="match status" value="1"/>
</dbReference>
<accession>A0A8H7DBZ3</accession>
<evidence type="ECO:0000256" key="1">
    <source>
        <dbReference type="ARBA" id="ARBA00022723"/>
    </source>
</evidence>
<dbReference type="GO" id="GO:0008270">
    <property type="term" value="F:zinc ion binding"/>
    <property type="evidence" value="ECO:0007669"/>
    <property type="project" value="UniProtKB-KW"/>
</dbReference>
<keyword evidence="6" id="KW-0808">Transferase</keyword>
<evidence type="ECO:0000313" key="7">
    <source>
        <dbReference type="Proteomes" id="UP000620124"/>
    </source>
</evidence>
<dbReference type="Pfam" id="PF01753">
    <property type="entry name" value="zf-MYND"/>
    <property type="match status" value="1"/>
</dbReference>
<keyword evidence="2 4" id="KW-0863">Zinc-finger</keyword>
<evidence type="ECO:0000259" key="5">
    <source>
        <dbReference type="PROSITE" id="PS50865"/>
    </source>
</evidence>
<name>A0A8H7DBZ3_9AGAR</name>
<dbReference type="GO" id="GO:0008168">
    <property type="term" value="F:methyltransferase activity"/>
    <property type="evidence" value="ECO:0007669"/>
    <property type="project" value="UniProtKB-KW"/>
</dbReference>
<dbReference type="SUPFAM" id="SSF144232">
    <property type="entry name" value="HIT/MYND zinc finger-like"/>
    <property type="match status" value="1"/>
</dbReference>
<dbReference type="EMBL" id="JACAZI010000002">
    <property type="protein sequence ID" value="KAF7368830.1"/>
    <property type="molecule type" value="Genomic_DNA"/>
</dbReference>
<feature type="domain" description="MYND-type" evidence="5">
    <location>
        <begin position="27"/>
        <end position="65"/>
    </location>
</feature>
<evidence type="ECO:0000313" key="6">
    <source>
        <dbReference type="EMBL" id="KAF7368830.1"/>
    </source>
</evidence>
<dbReference type="InterPro" id="IPR002893">
    <property type="entry name" value="Znf_MYND"/>
</dbReference>
<keyword evidence="3" id="KW-0862">Zinc</keyword>
<evidence type="ECO:0000256" key="3">
    <source>
        <dbReference type="ARBA" id="ARBA00022833"/>
    </source>
</evidence>
<protein>
    <submittedName>
        <fullName evidence="6">N-lysine methyltransferase SMYD2</fullName>
    </submittedName>
</protein>
<keyword evidence="7" id="KW-1185">Reference proteome</keyword>
<dbReference type="AlphaFoldDB" id="A0A8H7DBZ3"/>
<keyword evidence="1" id="KW-0479">Metal-binding</keyword>
<sequence length="218" mass="24190">MAMPTSPVSPTAPLSLSYLPLATMVQCNGAECTEEGKSQCGRCKKSFYCSAKCQQKDWSAHKKECKRLTTNATPSPPQISPFPQIFNILSGTSTPMSATAVFFAPMFGYTATNPEPVYKDLVNAYRLLRLGAHLNAHRVPPALQGIDFADWMDRITLAKVLPEWWDAAVNGAGIETYTREDAWGRLDRVVTREEVAANAQKRLMTLEMMVERILNNSL</sequence>